<dbReference type="EMBL" id="JAFIMR010000057">
    <property type="protein sequence ID" value="KAI1853457.1"/>
    <property type="molecule type" value="Genomic_DNA"/>
</dbReference>
<protein>
    <submittedName>
        <fullName evidence="2">Uncharacterized protein</fullName>
    </submittedName>
</protein>
<proteinExistence type="predicted"/>
<gene>
    <name evidence="2" type="ORF">JX265_012748</name>
</gene>
<evidence type="ECO:0000256" key="1">
    <source>
        <dbReference type="SAM" id="MobiDB-lite"/>
    </source>
</evidence>
<sequence>MADLSWLRFGQRSRTPTLPKAPASTDRLLAQEPEEQRRPVPSRVSSYLSLNSRFSFSPEPPTASSSTSLLVKDQDRVWHNPSLDQMVEALQVTMMTNGVLERIPLEYNSYVLHLIEGFHDLQEKLESVNAACEEAKGARAQTSEDFKTVADEWAKRESQYKAEVKRLEVLLARTSRDGLETVTLARTNSVVNRGEPDPKQFVSRLEEMRRQATPHRVDSEPNTQNDYPVFLGQPPSTTTHVLKALERIENMYQAKSEPGDKSVPRETPNILDGDKDFLTSERFRRQGAIKSNNKMRQRPRPSRLRLASKTTSPARPDSKGNSYSSSSGGDVGVAGGTSVEPGLPRAGEATGPGTNQWSSAENASPLSTDSSLDEKTSENHLCLLASDHHTAAVAKEKEIRYDRPMAPERLERGEQAARFQPHEHISTDVPSREATIDESYVAFSAAAPARPTLDNLKVGGGSKLEGEPSLSESGSAGTMDTVIRVCEGEDHVLSSSCKRTIEGTATRGDPARTDPTTKYVEETGARRVYPSPRQEVHRQNSAQIAASRALERNQLKGSGSKV</sequence>
<feature type="compositionally biased region" description="Basic residues" evidence="1">
    <location>
        <begin position="293"/>
        <end position="303"/>
    </location>
</feature>
<feature type="compositionally biased region" description="Basic and acidic residues" evidence="1">
    <location>
        <begin position="272"/>
        <end position="284"/>
    </location>
</feature>
<keyword evidence="3" id="KW-1185">Reference proteome</keyword>
<feature type="region of interest" description="Disordered" evidence="1">
    <location>
        <begin position="452"/>
        <end position="477"/>
    </location>
</feature>
<feature type="compositionally biased region" description="Low complexity" evidence="1">
    <location>
        <begin position="319"/>
        <end position="328"/>
    </location>
</feature>
<feature type="region of interest" description="Disordered" evidence="1">
    <location>
        <begin position="254"/>
        <end position="374"/>
    </location>
</feature>
<reference evidence="2" key="1">
    <citation type="submission" date="2021-03" db="EMBL/GenBank/DDBJ databases">
        <title>Revisited historic fungal species revealed as producer of novel bioactive compounds through whole genome sequencing and comparative genomics.</title>
        <authorList>
            <person name="Vignolle G.A."/>
            <person name="Hochenegger N."/>
            <person name="Mach R.L."/>
            <person name="Mach-Aigner A.R."/>
            <person name="Javad Rahimi M."/>
            <person name="Salim K.A."/>
            <person name="Chan C.M."/>
            <person name="Lim L.B.L."/>
            <person name="Cai F."/>
            <person name="Druzhinina I.S."/>
            <person name="U'Ren J.M."/>
            <person name="Derntl C."/>
        </authorList>
    </citation>
    <scope>NUCLEOTIDE SEQUENCE</scope>
    <source>
        <strain evidence="2">TUCIM 5799</strain>
    </source>
</reference>
<dbReference type="AlphaFoldDB" id="A0A9P9W9Y4"/>
<evidence type="ECO:0000313" key="2">
    <source>
        <dbReference type="EMBL" id="KAI1853457.1"/>
    </source>
</evidence>
<feature type="region of interest" description="Disordered" evidence="1">
    <location>
        <begin position="503"/>
        <end position="542"/>
    </location>
</feature>
<feature type="region of interest" description="Disordered" evidence="1">
    <location>
        <begin position="14"/>
        <end position="43"/>
    </location>
</feature>
<feature type="region of interest" description="Disordered" evidence="1">
    <location>
        <begin position="211"/>
        <end position="234"/>
    </location>
</feature>
<organism evidence="2 3">
    <name type="scientific">Neoarthrinium moseri</name>
    <dbReference type="NCBI Taxonomy" id="1658444"/>
    <lineage>
        <taxon>Eukaryota</taxon>
        <taxon>Fungi</taxon>
        <taxon>Dikarya</taxon>
        <taxon>Ascomycota</taxon>
        <taxon>Pezizomycotina</taxon>
        <taxon>Sordariomycetes</taxon>
        <taxon>Xylariomycetidae</taxon>
        <taxon>Amphisphaeriales</taxon>
        <taxon>Apiosporaceae</taxon>
        <taxon>Neoarthrinium</taxon>
    </lineage>
</organism>
<accession>A0A9P9W9Y4</accession>
<feature type="compositionally biased region" description="Polar residues" evidence="1">
    <location>
        <begin position="352"/>
        <end position="370"/>
    </location>
</feature>
<comment type="caution">
    <text evidence="2">The sequence shown here is derived from an EMBL/GenBank/DDBJ whole genome shotgun (WGS) entry which is preliminary data.</text>
</comment>
<evidence type="ECO:0000313" key="3">
    <source>
        <dbReference type="Proteomes" id="UP000829685"/>
    </source>
</evidence>
<dbReference type="Proteomes" id="UP000829685">
    <property type="component" value="Unassembled WGS sequence"/>
</dbReference>
<dbReference type="OrthoDB" id="5430717at2759"/>
<name>A0A9P9W9Y4_9PEZI</name>
<feature type="region of interest" description="Disordered" evidence="1">
    <location>
        <begin position="413"/>
        <end position="432"/>
    </location>
</feature>